<dbReference type="PANTHER" id="PTHR23407:SF1">
    <property type="entry name" value="5-FORMYLTETRAHYDROFOLATE CYCLO-LIGASE"/>
    <property type="match status" value="1"/>
</dbReference>
<dbReference type="Gene3D" id="3.40.50.10420">
    <property type="entry name" value="NagB/RpiA/CoA transferase-like"/>
    <property type="match status" value="1"/>
</dbReference>
<dbReference type="NCBIfam" id="TIGR02727">
    <property type="entry name" value="MTHFS_bact"/>
    <property type="match status" value="1"/>
</dbReference>
<evidence type="ECO:0000313" key="6">
    <source>
        <dbReference type="Proteomes" id="UP001501218"/>
    </source>
</evidence>
<dbReference type="PIRSF" id="PIRSF006806">
    <property type="entry name" value="FTHF_cligase"/>
    <property type="match status" value="1"/>
</dbReference>
<evidence type="ECO:0000256" key="2">
    <source>
        <dbReference type="ARBA" id="ARBA00022741"/>
    </source>
</evidence>
<keyword evidence="3 4" id="KW-0067">ATP-binding</keyword>
<evidence type="ECO:0000256" key="4">
    <source>
        <dbReference type="RuleBase" id="RU361279"/>
    </source>
</evidence>
<comment type="similarity">
    <text evidence="1 4">Belongs to the 5-formyltetrahydrofolate cyclo-ligase family.</text>
</comment>
<dbReference type="InterPro" id="IPR037171">
    <property type="entry name" value="NagB/RpiA_transferase-like"/>
</dbReference>
<keyword evidence="6" id="KW-1185">Reference proteome</keyword>
<name>A0ABN3FVY9_9PSEU</name>
<sequence length="225" mass="23899">MAVRNAVGVLVGLLITPQLIGEPYSGAVSTLDEFRTSKSQWRDQLLQQRRGLEKSVRAADDERLHPVLSGWLGERGVNTVAAYVPVGGEPGGELPAVLRSAGLRVLLPIVVDRASPLDWAEYTGPDSLQPATYGLLEPAGDRLGASAIAQADAVLVPALGVDHRGVRLGRGAGHYDRSLPLANPDAARIGVVREAEFVPELPGESHDVLMTWVITPSGGVRELPM</sequence>
<comment type="caution">
    <text evidence="5">The sequence shown here is derived from an EMBL/GenBank/DDBJ whole genome shotgun (WGS) entry which is preliminary data.</text>
</comment>
<dbReference type="Proteomes" id="UP001501218">
    <property type="component" value="Unassembled WGS sequence"/>
</dbReference>
<dbReference type="InterPro" id="IPR024185">
    <property type="entry name" value="FTHF_cligase-like_sf"/>
</dbReference>
<accession>A0ABN3FVY9</accession>
<organism evidence="5 6">
    <name type="scientific">Saccharopolyspora halophila</name>
    <dbReference type="NCBI Taxonomy" id="405551"/>
    <lineage>
        <taxon>Bacteria</taxon>
        <taxon>Bacillati</taxon>
        <taxon>Actinomycetota</taxon>
        <taxon>Actinomycetes</taxon>
        <taxon>Pseudonocardiales</taxon>
        <taxon>Pseudonocardiaceae</taxon>
        <taxon>Saccharopolyspora</taxon>
    </lineage>
</organism>
<dbReference type="SUPFAM" id="SSF100950">
    <property type="entry name" value="NagB/RpiA/CoA transferase-like"/>
    <property type="match status" value="1"/>
</dbReference>
<keyword evidence="4" id="KW-0479">Metal-binding</keyword>
<dbReference type="EC" id="6.3.3.2" evidence="4"/>
<evidence type="ECO:0000313" key="5">
    <source>
        <dbReference type="EMBL" id="GAA2338482.1"/>
    </source>
</evidence>
<comment type="catalytic activity">
    <reaction evidence="4">
        <text>(6S)-5-formyl-5,6,7,8-tetrahydrofolate + ATP = (6R)-5,10-methenyltetrahydrofolate + ADP + phosphate</text>
        <dbReference type="Rhea" id="RHEA:10488"/>
        <dbReference type="ChEBI" id="CHEBI:30616"/>
        <dbReference type="ChEBI" id="CHEBI:43474"/>
        <dbReference type="ChEBI" id="CHEBI:57455"/>
        <dbReference type="ChEBI" id="CHEBI:57457"/>
        <dbReference type="ChEBI" id="CHEBI:456216"/>
        <dbReference type="EC" id="6.3.3.2"/>
    </reaction>
</comment>
<evidence type="ECO:0000256" key="1">
    <source>
        <dbReference type="ARBA" id="ARBA00010638"/>
    </source>
</evidence>
<reference evidence="5 6" key="1">
    <citation type="journal article" date="2019" name="Int. J. Syst. Evol. Microbiol.">
        <title>The Global Catalogue of Microorganisms (GCM) 10K type strain sequencing project: providing services to taxonomists for standard genome sequencing and annotation.</title>
        <authorList>
            <consortium name="The Broad Institute Genomics Platform"/>
            <consortium name="The Broad Institute Genome Sequencing Center for Infectious Disease"/>
            <person name="Wu L."/>
            <person name="Ma J."/>
        </authorList>
    </citation>
    <scope>NUCLEOTIDE SEQUENCE [LARGE SCALE GENOMIC DNA]</scope>
    <source>
        <strain evidence="5 6">JCM 16221</strain>
    </source>
</reference>
<proteinExistence type="inferred from homology"/>
<dbReference type="InterPro" id="IPR002698">
    <property type="entry name" value="FTHF_cligase"/>
</dbReference>
<dbReference type="PANTHER" id="PTHR23407">
    <property type="entry name" value="ATPASE INHIBITOR/5-FORMYLTETRAHYDROFOLATE CYCLO-LIGASE"/>
    <property type="match status" value="1"/>
</dbReference>
<dbReference type="EMBL" id="BAAARA010000003">
    <property type="protein sequence ID" value="GAA2338482.1"/>
    <property type="molecule type" value="Genomic_DNA"/>
</dbReference>
<keyword evidence="2 4" id="KW-0547">Nucleotide-binding</keyword>
<evidence type="ECO:0000256" key="3">
    <source>
        <dbReference type="ARBA" id="ARBA00022840"/>
    </source>
</evidence>
<gene>
    <name evidence="5" type="ORF">GCM10009854_13450</name>
</gene>
<dbReference type="Pfam" id="PF01812">
    <property type="entry name" value="5-FTHF_cyc-lig"/>
    <property type="match status" value="1"/>
</dbReference>
<keyword evidence="4" id="KW-0460">Magnesium</keyword>
<protein>
    <recommendedName>
        <fullName evidence="4">5-formyltetrahydrofolate cyclo-ligase</fullName>
        <ecNumber evidence="4">6.3.3.2</ecNumber>
    </recommendedName>
</protein>
<comment type="cofactor">
    <cofactor evidence="4">
        <name>Mg(2+)</name>
        <dbReference type="ChEBI" id="CHEBI:18420"/>
    </cofactor>
</comment>